<accession>A0A1X7SHF5</accession>
<sequence>MYMYLVGKELTKAAVIKIFESSANQYRLIGTGLNVDVSDLMLIPGTASTNLNLVFQRWFDADRDVNLDTLLKLCDDFPDQLGKAKSSILAY</sequence>
<evidence type="ECO:0000313" key="1">
    <source>
        <dbReference type="EnsemblMetazoa" id="Aqu2.1.01484_001"/>
    </source>
</evidence>
<evidence type="ECO:0008006" key="2">
    <source>
        <dbReference type="Google" id="ProtNLM"/>
    </source>
</evidence>
<organism evidence="1">
    <name type="scientific">Amphimedon queenslandica</name>
    <name type="common">Sponge</name>
    <dbReference type="NCBI Taxonomy" id="400682"/>
    <lineage>
        <taxon>Eukaryota</taxon>
        <taxon>Metazoa</taxon>
        <taxon>Porifera</taxon>
        <taxon>Demospongiae</taxon>
        <taxon>Heteroscleromorpha</taxon>
        <taxon>Haplosclerida</taxon>
        <taxon>Niphatidae</taxon>
        <taxon>Amphimedon</taxon>
    </lineage>
</organism>
<dbReference type="OrthoDB" id="20872at2759"/>
<proteinExistence type="predicted"/>
<reference evidence="1" key="1">
    <citation type="submission" date="2017-05" db="UniProtKB">
        <authorList>
            <consortium name="EnsemblMetazoa"/>
        </authorList>
    </citation>
    <scope>IDENTIFICATION</scope>
</reference>
<protein>
    <recommendedName>
        <fullName evidence="2">Death domain-containing protein</fullName>
    </recommendedName>
</protein>
<name>A0A1X7SHF5_AMPQE</name>
<dbReference type="AlphaFoldDB" id="A0A1X7SHF5"/>
<dbReference type="InParanoid" id="A0A1X7SHF5"/>
<dbReference type="EnsemblMetazoa" id="Aqu2.1.01484_001">
    <property type="protein sequence ID" value="Aqu2.1.01484_001"/>
    <property type="gene ID" value="Aqu2.1.01484"/>
</dbReference>